<dbReference type="EMBL" id="JABFAC010000009">
    <property type="protein sequence ID" value="MBA0625396.1"/>
    <property type="molecule type" value="Genomic_DNA"/>
</dbReference>
<accession>A0A7J8SII1</accession>
<keyword evidence="2" id="KW-1185">Reference proteome</keyword>
<evidence type="ECO:0000313" key="2">
    <source>
        <dbReference type="Proteomes" id="UP000593561"/>
    </source>
</evidence>
<dbReference type="SUPFAM" id="SSF52058">
    <property type="entry name" value="L domain-like"/>
    <property type="match status" value="1"/>
</dbReference>
<dbReference type="AlphaFoldDB" id="A0A7J8SII1"/>
<gene>
    <name evidence="1" type="ORF">Godav_010597</name>
</gene>
<dbReference type="Gene3D" id="3.80.10.10">
    <property type="entry name" value="Ribonuclease Inhibitor"/>
    <property type="match status" value="1"/>
</dbReference>
<reference evidence="1 2" key="1">
    <citation type="journal article" date="2019" name="Genome Biol. Evol.">
        <title>Insights into the evolution of the New World diploid cottons (Gossypium, subgenus Houzingenia) based on genome sequencing.</title>
        <authorList>
            <person name="Grover C.E."/>
            <person name="Arick M.A. 2nd"/>
            <person name="Thrash A."/>
            <person name="Conover J.L."/>
            <person name="Sanders W.S."/>
            <person name="Peterson D.G."/>
            <person name="Frelichowski J.E."/>
            <person name="Scheffler J.A."/>
            <person name="Scheffler B.E."/>
            <person name="Wendel J.F."/>
        </authorList>
    </citation>
    <scope>NUCLEOTIDE SEQUENCE [LARGE SCALE GENOMIC DNA]</scope>
    <source>
        <strain evidence="1">27</strain>
        <tissue evidence="1">Leaf</tissue>
    </source>
</reference>
<dbReference type="PANTHER" id="PTHR47186:SF3">
    <property type="entry name" value="OS09G0267800 PROTEIN"/>
    <property type="match status" value="1"/>
</dbReference>
<dbReference type="InterPro" id="IPR032675">
    <property type="entry name" value="LRR_dom_sf"/>
</dbReference>
<evidence type="ECO:0000313" key="1">
    <source>
        <dbReference type="EMBL" id="MBA0625396.1"/>
    </source>
</evidence>
<sequence length="292" mass="33236">MVKDKLKEWPHMVGCYTAIALWNCSSNIKNFPDNVEFSKLKTLFLKGEAEDDLLVVPNTYFEEMKALQVLLLENVFLLKGFHSLANLKTLCCIRCKLENFSSLLTNMRSLEILALFETKFDEISKELVKLSALKSLFVEVEEEEEINFPPTCYQVSLRLSTNHFSQEYFVLPKLQRYAIVVNDYIRYLESLTFRALTIKNFSSSLSAFNHLFCNVEKLKLGNVSGQKNIVPSIGKMGINELTSLELESCKDMEFLTDITRDQGPTVAFSNLVELNVANMVSLKGLCYGLSPT</sequence>
<name>A0A7J8SII1_GOSDV</name>
<feature type="non-terminal residue" evidence="1">
    <location>
        <position position="1"/>
    </location>
</feature>
<comment type="caution">
    <text evidence="1">The sequence shown here is derived from an EMBL/GenBank/DDBJ whole genome shotgun (WGS) entry which is preliminary data.</text>
</comment>
<dbReference type="Proteomes" id="UP000593561">
    <property type="component" value="Unassembled WGS sequence"/>
</dbReference>
<proteinExistence type="predicted"/>
<protein>
    <submittedName>
        <fullName evidence="1">Uncharacterized protein</fullName>
    </submittedName>
</protein>
<dbReference type="PANTHER" id="PTHR47186">
    <property type="entry name" value="LEUCINE-RICH REPEAT-CONTAINING PROTEIN 57"/>
    <property type="match status" value="1"/>
</dbReference>
<organism evidence="1 2">
    <name type="scientific">Gossypium davidsonii</name>
    <name type="common">Davidson's cotton</name>
    <name type="synonym">Gossypium klotzschianum subsp. davidsonii</name>
    <dbReference type="NCBI Taxonomy" id="34287"/>
    <lineage>
        <taxon>Eukaryota</taxon>
        <taxon>Viridiplantae</taxon>
        <taxon>Streptophyta</taxon>
        <taxon>Embryophyta</taxon>
        <taxon>Tracheophyta</taxon>
        <taxon>Spermatophyta</taxon>
        <taxon>Magnoliopsida</taxon>
        <taxon>eudicotyledons</taxon>
        <taxon>Gunneridae</taxon>
        <taxon>Pentapetalae</taxon>
        <taxon>rosids</taxon>
        <taxon>malvids</taxon>
        <taxon>Malvales</taxon>
        <taxon>Malvaceae</taxon>
        <taxon>Malvoideae</taxon>
        <taxon>Gossypium</taxon>
    </lineage>
</organism>